<keyword evidence="2" id="KW-1185">Reference proteome</keyword>
<evidence type="ECO:0000313" key="1">
    <source>
        <dbReference type="EMBL" id="PKU48635.1"/>
    </source>
</evidence>
<keyword evidence="1" id="KW-0808">Transferase</keyword>
<dbReference type="OrthoDB" id="410381at2759"/>
<reference evidence="2" key="1">
    <citation type="submission" date="2017-11" db="EMBL/GenBank/DDBJ databases">
        <authorList>
            <person name="Lima N.C."/>
            <person name="Parody-Merino A.M."/>
            <person name="Battley P.F."/>
            <person name="Fidler A.E."/>
            <person name="Prosdocimi F."/>
        </authorList>
    </citation>
    <scope>NUCLEOTIDE SEQUENCE [LARGE SCALE GENOMIC DNA]</scope>
</reference>
<name>A0A2I0URG5_LIMLA</name>
<gene>
    <name evidence="1" type="ORF">llap_1087</name>
</gene>
<dbReference type="Proteomes" id="UP000233556">
    <property type="component" value="Unassembled WGS sequence"/>
</dbReference>
<dbReference type="PANTHER" id="PTHR33332">
    <property type="entry name" value="REVERSE TRANSCRIPTASE DOMAIN-CONTAINING PROTEIN"/>
    <property type="match status" value="1"/>
</dbReference>
<accession>A0A2I0URG5</accession>
<sequence>MFTTLEAEEGTYMPLSKGSGPFDGKPCKTTWKKCKFSNTTKLCRVVNALEGRDAIQRDSERWAHANLLKFNKAKCKVLHVAQGNPKHGCRLGREWIDSSLEEKGLEVVVNEKKLNISQQRAQKANYILGCI</sequence>
<protein>
    <submittedName>
        <fullName evidence="1">Rna-directed dna polymerase from mobile element jockey-like</fullName>
    </submittedName>
</protein>
<evidence type="ECO:0000313" key="2">
    <source>
        <dbReference type="Proteomes" id="UP000233556"/>
    </source>
</evidence>
<dbReference type="AlphaFoldDB" id="A0A2I0URG5"/>
<organism evidence="1 2">
    <name type="scientific">Limosa lapponica baueri</name>
    <dbReference type="NCBI Taxonomy" id="1758121"/>
    <lineage>
        <taxon>Eukaryota</taxon>
        <taxon>Metazoa</taxon>
        <taxon>Chordata</taxon>
        <taxon>Craniata</taxon>
        <taxon>Vertebrata</taxon>
        <taxon>Euteleostomi</taxon>
        <taxon>Archelosauria</taxon>
        <taxon>Archosauria</taxon>
        <taxon>Dinosauria</taxon>
        <taxon>Saurischia</taxon>
        <taxon>Theropoda</taxon>
        <taxon>Coelurosauria</taxon>
        <taxon>Aves</taxon>
        <taxon>Neognathae</taxon>
        <taxon>Neoaves</taxon>
        <taxon>Charadriiformes</taxon>
        <taxon>Scolopacidae</taxon>
        <taxon>Limosa</taxon>
    </lineage>
</organism>
<dbReference type="GO" id="GO:0003964">
    <property type="term" value="F:RNA-directed DNA polymerase activity"/>
    <property type="evidence" value="ECO:0007669"/>
    <property type="project" value="UniProtKB-KW"/>
</dbReference>
<dbReference type="EMBL" id="KZ505649">
    <property type="protein sequence ID" value="PKU48635.1"/>
    <property type="molecule type" value="Genomic_DNA"/>
</dbReference>
<proteinExistence type="predicted"/>
<keyword evidence="1" id="KW-0548">Nucleotidyltransferase</keyword>
<reference evidence="2" key="2">
    <citation type="submission" date="2017-12" db="EMBL/GenBank/DDBJ databases">
        <title>Genome sequence of the Bar-tailed Godwit (Limosa lapponica baueri).</title>
        <authorList>
            <person name="Lima N.C.B."/>
            <person name="Parody-Merino A.M."/>
            <person name="Battley P.F."/>
            <person name="Fidler A.E."/>
            <person name="Prosdocimi F."/>
        </authorList>
    </citation>
    <scope>NUCLEOTIDE SEQUENCE [LARGE SCALE GENOMIC DNA]</scope>
</reference>
<keyword evidence="1" id="KW-0695">RNA-directed DNA polymerase</keyword>